<comment type="subcellular location">
    <subcellularLocation>
        <location evidence="3">Nucleus</location>
    </subcellularLocation>
</comment>
<dbReference type="GO" id="GO:0005634">
    <property type="term" value="C:nucleus"/>
    <property type="evidence" value="ECO:0007669"/>
    <property type="project" value="UniProtKB-SubCell"/>
</dbReference>
<dbReference type="InterPro" id="IPR013761">
    <property type="entry name" value="SAM/pointed_sf"/>
</dbReference>
<name>Q86MD8_HALRO</name>
<dbReference type="PRINTS" id="PR00454">
    <property type="entry name" value="ETSDOMAIN"/>
</dbReference>
<dbReference type="Gene3D" id="1.10.10.10">
    <property type="entry name" value="Winged helix-like DNA-binding domain superfamily/Winged helix DNA-binding domain"/>
    <property type="match status" value="1"/>
</dbReference>
<feature type="region of interest" description="Disordered" evidence="4">
    <location>
        <begin position="496"/>
        <end position="527"/>
    </location>
</feature>
<dbReference type="PROSITE" id="PS50061">
    <property type="entry name" value="ETS_DOMAIN_3"/>
    <property type="match status" value="1"/>
</dbReference>
<evidence type="ECO:0000256" key="4">
    <source>
        <dbReference type="SAM" id="MobiDB-lite"/>
    </source>
</evidence>
<evidence type="ECO:0000259" key="6">
    <source>
        <dbReference type="PROSITE" id="PS51433"/>
    </source>
</evidence>
<evidence type="ECO:0000256" key="1">
    <source>
        <dbReference type="ARBA" id="ARBA00005562"/>
    </source>
</evidence>
<accession>Q86MD8</accession>
<dbReference type="InterPro" id="IPR036390">
    <property type="entry name" value="WH_DNA-bd_sf"/>
</dbReference>
<dbReference type="GO" id="GO:0000981">
    <property type="term" value="F:DNA-binding transcription factor activity, RNA polymerase II-specific"/>
    <property type="evidence" value="ECO:0007669"/>
    <property type="project" value="TreeGrafter"/>
</dbReference>
<dbReference type="FunFam" id="1.10.10.10:FF:000347">
    <property type="entry name" value="Ets variant 2"/>
    <property type="match status" value="1"/>
</dbReference>
<dbReference type="FunFam" id="1.10.150.50:FF:000014">
    <property type="entry name" value="Protein c-ets-1 isoform 1"/>
    <property type="match status" value="1"/>
</dbReference>
<evidence type="ECO:0000256" key="2">
    <source>
        <dbReference type="ARBA" id="ARBA00023125"/>
    </source>
</evidence>
<feature type="compositionally biased region" description="Polar residues" evidence="4">
    <location>
        <begin position="496"/>
        <end position="525"/>
    </location>
</feature>
<sequence>MMDQHVVPSFEHSIPAIGLKDEANFFADDFVLLGKNTYSSTAVYRADSSCPNDVISHQPRVAPMSCPLTDGEVGSLYPQGDGKESFPGEQSILELMGETEANESIHMSPLKPSDRIPLDADCGQSPTLDKLANKIQNANLSEVSQPMSGAKKRRPKLMLRLPSREDAAQEVPTGQEYGNLTPYSANGSNTPVDDMPNLLTASKHTEEALKTPLFPLVTPGTGAKINDAIRETFESFKTVIERNNMPKDPRQWSPYQVIEWTRWITGEFSIPSLDEGNFNIQGSVLCALRKEGFLKLCPPFVGEILLEHLEQLQKVCDKERRIRAASEIAANSISISEKTALEEKKILTELGSSLSQNCCTNNNNINPPSHPPTFLDRECDIGHNGFNIPLTPMSPTFTSSSPFSNSGGNLHQMERNVSIKQETNAGSQFPTSMHSYDGPQEEPNMGGFPNPALPLQHPEHPNFRRSCSHDENRRPPPQYRAPVKQEPVMFHHQPHHSNPNTVHRQMSMPTSGASTLPPQWHSPSSLRFKEGRRSSEPMMNPFNSLPNCSHPYPSPTTPNMPSFPKPDLYYVNLASYHHHQQMESIKRQELAREKLQNSLQNTAMKQENIGSMMSPDENSPAYPYWGLPSQFSNQPMKPYPGMEAENPSFNPVGMFPPRGGEFPSNPVIPGAFLTGYNGSGPIQLWQFLIELLTDKSCQHFITWTGDGWEFKMLDPDEVARRWGRRKNKPKMNYEKLSRGLRYYYDKNIIQKTAGRRYVYRFVCDLQSLLGYSPQELHRMLDVKPEDKMSGD</sequence>
<dbReference type="SMART" id="SM00251">
    <property type="entry name" value="SAM_PNT"/>
    <property type="match status" value="1"/>
</dbReference>
<dbReference type="InterPro" id="IPR003118">
    <property type="entry name" value="Pointed_dom"/>
</dbReference>
<dbReference type="Pfam" id="PF02198">
    <property type="entry name" value="SAM_PNT"/>
    <property type="match status" value="1"/>
</dbReference>
<dbReference type="Pfam" id="PF00178">
    <property type="entry name" value="Ets"/>
    <property type="match status" value="1"/>
</dbReference>
<dbReference type="InterPro" id="IPR036388">
    <property type="entry name" value="WH-like_DNA-bd_sf"/>
</dbReference>
<dbReference type="InterPro" id="IPR046328">
    <property type="entry name" value="ETS_fam"/>
</dbReference>
<feature type="domain" description="PNT" evidence="6">
    <location>
        <begin position="231"/>
        <end position="316"/>
    </location>
</feature>
<keyword evidence="2 3" id="KW-0238">DNA-binding</keyword>
<dbReference type="PROSITE" id="PS00346">
    <property type="entry name" value="ETS_DOMAIN_2"/>
    <property type="match status" value="1"/>
</dbReference>
<dbReference type="Gene3D" id="1.10.150.50">
    <property type="entry name" value="Transcription Factor, Ets-1"/>
    <property type="match status" value="1"/>
</dbReference>
<protein>
    <submittedName>
        <fullName evidence="7">Ets transcription factor</fullName>
    </submittedName>
</protein>
<organism evidence="7">
    <name type="scientific">Halocynthia roretzi</name>
    <name type="common">Sea squirt</name>
    <name type="synonym">Cynthia roretzi</name>
    <dbReference type="NCBI Taxonomy" id="7729"/>
    <lineage>
        <taxon>Eukaryota</taxon>
        <taxon>Metazoa</taxon>
        <taxon>Chordata</taxon>
        <taxon>Tunicata</taxon>
        <taxon>Ascidiacea</taxon>
        <taxon>Stolidobranchia</taxon>
        <taxon>Pyuridae</taxon>
        <taxon>Halocynthia</taxon>
    </lineage>
</organism>
<dbReference type="PANTHER" id="PTHR11849:SF289">
    <property type="entry name" value="ETS-LIKE PROTEIN POINTED"/>
    <property type="match status" value="1"/>
</dbReference>
<keyword evidence="3" id="KW-0539">Nucleus</keyword>
<dbReference type="AlphaFoldDB" id="Q86MD8"/>
<dbReference type="GO" id="GO:0030154">
    <property type="term" value="P:cell differentiation"/>
    <property type="evidence" value="ECO:0007669"/>
    <property type="project" value="TreeGrafter"/>
</dbReference>
<proteinExistence type="evidence at transcript level"/>
<feature type="region of interest" description="Disordered" evidence="4">
    <location>
        <begin position="426"/>
        <end position="450"/>
    </location>
</feature>
<comment type="similarity">
    <text evidence="1 3">Belongs to the ETS family.</text>
</comment>
<dbReference type="PROSITE" id="PS51433">
    <property type="entry name" value="PNT"/>
    <property type="match status" value="1"/>
</dbReference>
<dbReference type="SUPFAM" id="SSF46785">
    <property type="entry name" value="Winged helix' DNA-binding domain"/>
    <property type="match status" value="1"/>
</dbReference>
<evidence type="ECO:0000313" key="7">
    <source>
        <dbReference type="EMBL" id="BAC67709.1"/>
    </source>
</evidence>
<dbReference type="PANTHER" id="PTHR11849">
    <property type="entry name" value="ETS"/>
    <property type="match status" value="1"/>
</dbReference>
<gene>
    <name evidence="7" type="primary">HrEts</name>
</gene>
<dbReference type="SUPFAM" id="SSF47769">
    <property type="entry name" value="SAM/Pointed domain"/>
    <property type="match status" value="1"/>
</dbReference>
<reference evidence="7" key="1">
    <citation type="submission" date="2002-10" db="EMBL/GenBank/DDBJ databases">
        <title>An Ets transcription factor, HrEts is involeved in the induction of mesenchyme and notochord in Harocynthia roretzi embryos.</title>
        <authorList>
            <person name="Miya T."/>
            <person name="Nishida H."/>
        </authorList>
    </citation>
    <scope>NUCLEOTIDE SEQUENCE</scope>
</reference>
<dbReference type="GO" id="GO:0043565">
    <property type="term" value="F:sequence-specific DNA binding"/>
    <property type="evidence" value="ECO:0007669"/>
    <property type="project" value="InterPro"/>
</dbReference>
<feature type="domain" description="ETS" evidence="5">
    <location>
        <begin position="682"/>
        <end position="762"/>
    </location>
</feature>
<dbReference type="InterPro" id="IPR000418">
    <property type="entry name" value="Ets_dom"/>
</dbReference>
<dbReference type="EMBL" id="AB092968">
    <property type="protein sequence ID" value="BAC67709.1"/>
    <property type="molecule type" value="mRNA"/>
</dbReference>
<evidence type="ECO:0000259" key="5">
    <source>
        <dbReference type="PROSITE" id="PS50061"/>
    </source>
</evidence>
<evidence type="ECO:0000256" key="3">
    <source>
        <dbReference type="RuleBase" id="RU004019"/>
    </source>
</evidence>
<dbReference type="SMART" id="SM00413">
    <property type="entry name" value="ETS"/>
    <property type="match status" value="1"/>
</dbReference>